<reference evidence="6" key="2">
    <citation type="journal article" date="2023" name="Int. J. Mol. Sci.">
        <title>De Novo Assembly and Annotation of 11 Diverse Shrub Willow (Salix) Genomes Reveals Novel Gene Organization in Sex-Linked Regions.</title>
        <authorList>
            <person name="Hyden B."/>
            <person name="Feng K."/>
            <person name="Yates T.B."/>
            <person name="Jawdy S."/>
            <person name="Cereghino C."/>
            <person name="Smart L.B."/>
            <person name="Muchero W."/>
        </authorList>
    </citation>
    <scope>NUCLEOTIDE SEQUENCE</scope>
    <source>
        <tissue evidence="6">Shoot tip</tissue>
    </source>
</reference>
<evidence type="ECO:0000256" key="3">
    <source>
        <dbReference type="ARBA" id="ARBA00022490"/>
    </source>
</evidence>
<gene>
    <name evidence="6" type="ORF">OIU79_009665</name>
</gene>
<dbReference type="PANTHER" id="PTHR18829">
    <property type="entry name" value="PROTEIN YAE1 HOMOLOG"/>
    <property type="match status" value="1"/>
</dbReference>
<keyword evidence="7" id="KW-1185">Reference proteome</keyword>
<comment type="caution">
    <text evidence="6">The sequence shown here is derived from an EMBL/GenBank/DDBJ whole genome shotgun (WGS) entry which is preliminary data.</text>
</comment>
<dbReference type="PANTHER" id="PTHR18829:SF0">
    <property type="entry name" value="PROTEIN YAE1 HOMOLOG"/>
    <property type="match status" value="1"/>
</dbReference>
<accession>A0A9Q0QED1</accession>
<feature type="domain" description="Essential protein Yae1 N-terminal" evidence="5">
    <location>
        <begin position="41"/>
        <end position="78"/>
    </location>
</feature>
<dbReference type="AlphaFoldDB" id="A0A9Q0QED1"/>
<dbReference type="InterPro" id="IPR038881">
    <property type="entry name" value="Yae1-like"/>
</dbReference>
<evidence type="ECO:0000256" key="1">
    <source>
        <dbReference type="ARBA" id="ARBA00004123"/>
    </source>
</evidence>
<evidence type="ECO:0000256" key="2">
    <source>
        <dbReference type="ARBA" id="ARBA00004496"/>
    </source>
</evidence>
<dbReference type="EMBL" id="JAPFFK010000016">
    <property type="protein sequence ID" value="KAJ6704797.1"/>
    <property type="molecule type" value="Genomic_DNA"/>
</dbReference>
<evidence type="ECO:0000259" key="5">
    <source>
        <dbReference type="Pfam" id="PF09811"/>
    </source>
</evidence>
<protein>
    <submittedName>
        <fullName evidence="6">PROTEIN YAE1-like protein</fullName>
    </submittedName>
</protein>
<proteinExistence type="predicted"/>
<dbReference type="GO" id="GO:0005737">
    <property type="term" value="C:cytoplasm"/>
    <property type="evidence" value="ECO:0007669"/>
    <property type="project" value="UniProtKB-SubCell"/>
</dbReference>
<dbReference type="OrthoDB" id="20086at2759"/>
<evidence type="ECO:0000313" key="7">
    <source>
        <dbReference type="Proteomes" id="UP001151532"/>
    </source>
</evidence>
<keyword evidence="4" id="KW-0539">Nucleus</keyword>
<name>A0A9Q0QED1_SALPP</name>
<reference evidence="6" key="1">
    <citation type="submission" date="2022-11" db="EMBL/GenBank/DDBJ databases">
        <authorList>
            <person name="Hyden B.L."/>
            <person name="Feng K."/>
            <person name="Yates T."/>
            <person name="Jawdy S."/>
            <person name="Smart L.B."/>
            <person name="Muchero W."/>
        </authorList>
    </citation>
    <scope>NUCLEOTIDE SEQUENCE</scope>
    <source>
        <tissue evidence="6">Shoot tip</tissue>
    </source>
</reference>
<evidence type="ECO:0000313" key="6">
    <source>
        <dbReference type="EMBL" id="KAJ6704797.1"/>
    </source>
</evidence>
<comment type="subcellular location">
    <subcellularLocation>
        <location evidence="2">Cytoplasm</location>
    </subcellularLocation>
    <subcellularLocation>
        <location evidence="1">Nucleus</location>
    </subcellularLocation>
</comment>
<evidence type="ECO:0000256" key="4">
    <source>
        <dbReference type="ARBA" id="ARBA00023242"/>
    </source>
</evidence>
<sequence length="179" mass="20445">MRYFVLDCCEGDFQDDGGSLWCDSVGIESLIWTGSGRGDIGYRDGLIAGKEAYAQEGFNVGFKQSVLVGYNWGAVRGVTSVLTFLPDDLKEKLIETQEKRKKNQGLYESVYTISTVYALIFFRDDIMRKKLMEQTEPVKKSSDVARMNRMIDHAAVILKFMLESFNHFLTLLRSSYIYQ</sequence>
<dbReference type="Proteomes" id="UP001151532">
    <property type="component" value="Chromosome 3"/>
</dbReference>
<dbReference type="InterPro" id="IPR019191">
    <property type="entry name" value="Essential_protein_Yae1_N"/>
</dbReference>
<dbReference type="Pfam" id="PF09811">
    <property type="entry name" value="Yae1_N"/>
    <property type="match status" value="1"/>
</dbReference>
<keyword evidence="3" id="KW-0963">Cytoplasm</keyword>
<dbReference type="GO" id="GO:0005634">
    <property type="term" value="C:nucleus"/>
    <property type="evidence" value="ECO:0007669"/>
    <property type="project" value="UniProtKB-SubCell"/>
</dbReference>
<organism evidence="6 7">
    <name type="scientific">Salix purpurea</name>
    <name type="common">Purple osier willow</name>
    <dbReference type="NCBI Taxonomy" id="77065"/>
    <lineage>
        <taxon>Eukaryota</taxon>
        <taxon>Viridiplantae</taxon>
        <taxon>Streptophyta</taxon>
        <taxon>Embryophyta</taxon>
        <taxon>Tracheophyta</taxon>
        <taxon>Spermatophyta</taxon>
        <taxon>Magnoliopsida</taxon>
        <taxon>eudicotyledons</taxon>
        <taxon>Gunneridae</taxon>
        <taxon>Pentapetalae</taxon>
        <taxon>rosids</taxon>
        <taxon>fabids</taxon>
        <taxon>Malpighiales</taxon>
        <taxon>Salicaceae</taxon>
        <taxon>Saliceae</taxon>
        <taxon>Salix</taxon>
    </lineage>
</organism>